<dbReference type="RefSeq" id="XP_004336661.1">
    <property type="nucleotide sequence ID" value="XM_004336613.1"/>
</dbReference>
<keyword evidence="2" id="KW-1133">Transmembrane helix</keyword>
<proteinExistence type="predicted"/>
<protein>
    <recommendedName>
        <fullName evidence="3">RFX-type winged-helix domain-containing protein</fullName>
    </recommendedName>
</protein>
<reference evidence="4 5" key="1">
    <citation type="journal article" date="2013" name="Genome Biol.">
        <title>Genome of Acanthamoeba castellanii highlights extensive lateral gene transfer and early evolution of tyrosine kinase signaling.</title>
        <authorList>
            <person name="Clarke M."/>
            <person name="Lohan A.J."/>
            <person name="Liu B."/>
            <person name="Lagkouvardos I."/>
            <person name="Roy S."/>
            <person name="Zafar N."/>
            <person name="Bertelli C."/>
            <person name="Schilde C."/>
            <person name="Kianianmomeni A."/>
            <person name="Burglin T.R."/>
            <person name="Frech C."/>
            <person name="Turcotte B."/>
            <person name="Kopec K.O."/>
            <person name="Synnott J.M."/>
            <person name="Choo C."/>
            <person name="Paponov I."/>
            <person name="Finkler A."/>
            <person name="Soon Heng Tan C."/>
            <person name="Hutchins A.P."/>
            <person name="Weinmeier T."/>
            <person name="Rattei T."/>
            <person name="Chu J.S."/>
            <person name="Gimenez G."/>
            <person name="Irimia M."/>
            <person name="Rigden D.J."/>
            <person name="Fitzpatrick D.A."/>
            <person name="Lorenzo-Morales J."/>
            <person name="Bateman A."/>
            <person name="Chiu C.H."/>
            <person name="Tang P."/>
            <person name="Hegemann P."/>
            <person name="Fromm H."/>
            <person name="Raoult D."/>
            <person name="Greub G."/>
            <person name="Miranda-Saavedra D."/>
            <person name="Chen N."/>
            <person name="Nash P."/>
            <person name="Ginger M.L."/>
            <person name="Horn M."/>
            <person name="Schaap P."/>
            <person name="Caler L."/>
            <person name="Loftus B."/>
        </authorList>
    </citation>
    <scope>NUCLEOTIDE SEQUENCE [LARGE SCALE GENOMIC DNA]</scope>
    <source>
        <strain evidence="4 5">Neff</strain>
    </source>
</reference>
<dbReference type="GO" id="GO:0006355">
    <property type="term" value="P:regulation of DNA-templated transcription"/>
    <property type="evidence" value="ECO:0007669"/>
    <property type="project" value="InterPro"/>
</dbReference>
<name>L8GPT8_ACACF</name>
<evidence type="ECO:0000313" key="5">
    <source>
        <dbReference type="Proteomes" id="UP000011083"/>
    </source>
</evidence>
<dbReference type="InterPro" id="IPR036388">
    <property type="entry name" value="WH-like_DNA-bd_sf"/>
</dbReference>
<dbReference type="EMBL" id="KB008048">
    <property type="protein sequence ID" value="ELR14648.1"/>
    <property type="molecule type" value="Genomic_DNA"/>
</dbReference>
<dbReference type="Gene3D" id="1.10.10.10">
    <property type="entry name" value="Winged helix-like DNA-binding domain superfamily/Winged helix DNA-binding domain"/>
    <property type="match status" value="1"/>
</dbReference>
<dbReference type="KEGG" id="acan:ACA1_066890"/>
<organism evidence="4 5">
    <name type="scientific">Acanthamoeba castellanii (strain ATCC 30010 / Neff)</name>
    <dbReference type="NCBI Taxonomy" id="1257118"/>
    <lineage>
        <taxon>Eukaryota</taxon>
        <taxon>Amoebozoa</taxon>
        <taxon>Discosea</taxon>
        <taxon>Longamoebia</taxon>
        <taxon>Centramoebida</taxon>
        <taxon>Acanthamoebidae</taxon>
        <taxon>Acanthamoeba</taxon>
    </lineage>
</organism>
<feature type="compositionally biased region" description="Low complexity" evidence="1">
    <location>
        <begin position="1"/>
        <end position="31"/>
    </location>
</feature>
<dbReference type="AlphaFoldDB" id="L8GPT8"/>
<feature type="region of interest" description="Disordered" evidence="1">
    <location>
        <begin position="145"/>
        <end position="271"/>
    </location>
</feature>
<accession>L8GPT8</accession>
<evidence type="ECO:0000256" key="2">
    <source>
        <dbReference type="SAM" id="Phobius"/>
    </source>
</evidence>
<evidence type="ECO:0000256" key="1">
    <source>
        <dbReference type="SAM" id="MobiDB-lite"/>
    </source>
</evidence>
<evidence type="ECO:0000313" key="4">
    <source>
        <dbReference type="EMBL" id="ELR14648.1"/>
    </source>
</evidence>
<keyword evidence="2" id="KW-0812">Transmembrane</keyword>
<gene>
    <name evidence="4" type="ORF">ACA1_066890</name>
</gene>
<feature type="transmembrane region" description="Helical" evidence="2">
    <location>
        <begin position="372"/>
        <end position="397"/>
    </location>
</feature>
<dbReference type="VEuPathDB" id="AmoebaDB:ACA1_066890"/>
<keyword evidence="2" id="KW-0472">Membrane</keyword>
<feature type="transmembrane region" description="Helical" evidence="2">
    <location>
        <begin position="457"/>
        <end position="480"/>
    </location>
</feature>
<dbReference type="Proteomes" id="UP000011083">
    <property type="component" value="Unassembled WGS sequence"/>
</dbReference>
<feature type="transmembrane region" description="Helical" evidence="2">
    <location>
        <begin position="418"/>
        <end position="437"/>
    </location>
</feature>
<evidence type="ECO:0000259" key="3">
    <source>
        <dbReference type="Pfam" id="PF02257"/>
    </source>
</evidence>
<feature type="region of interest" description="Disordered" evidence="1">
    <location>
        <begin position="1"/>
        <end position="38"/>
    </location>
</feature>
<sequence>MAFQSQPSSPFTPSSAPSSAASSPLPYPSAAGLGRAQLGEGGLTGSGEVVLGMEALAVGSQPDRGMSEEEKEKFVVNVMQELQKRRMVMEAIEWLRANYRVGTNGFTSKRDVFNHFMRVCKNKGVEPKISHTFFGKIVKRASTDQQPITRAFPNIKYNRKGPRGATQHPIHSSPEAQQRSRKGKRTSSSSGMPIEISHGNHPDHSFSSAHRGHGRAHSPPHPQPGMHSSLGSSSSSLSTSPTSTASSPFTIPPGMQFAAAPPGAGQATLSAPISGSPGSSYVIFSLPQVAAPCPCSHSTPRVDLDIDVSDQERGGDRLLLTILRIKKQRSYRVFNFFIYPATGALFSFALAAVIVYIDVAFFQSVCQRPLKLWLLVAAIALFIHGFVFSFQLPYGIYKITKPPRNSWEVWAKPKWRKRLMVLGNMIAFVGSFFWIVYCSWGVLWLYSDYKCPPELRWATVGLVSLLGSANAFVILPYFCWLKRGVFPCFAACFFCCRRSDNGAVHDSYQALPVFE</sequence>
<keyword evidence="5" id="KW-1185">Reference proteome</keyword>
<feature type="compositionally biased region" description="Low complexity" evidence="1">
    <location>
        <begin position="228"/>
        <end position="267"/>
    </location>
</feature>
<dbReference type="Pfam" id="PF02257">
    <property type="entry name" value="RFX_DNA_binding"/>
    <property type="match status" value="1"/>
</dbReference>
<dbReference type="GeneID" id="14915253"/>
<dbReference type="GO" id="GO:0003677">
    <property type="term" value="F:DNA binding"/>
    <property type="evidence" value="ECO:0007669"/>
    <property type="project" value="InterPro"/>
</dbReference>
<dbReference type="InterPro" id="IPR003150">
    <property type="entry name" value="DNA-bd_RFX"/>
</dbReference>
<feature type="domain" description="RFX-type winged-helix" evidence="3">
    <location>
        <begin position="91"/>
        <end position="165"/>
    </location>
</feature>
<feature type="transmembrane region" description="Helical" evidence="2">
    <location>
        <begin position="333"/>
        <end position="357"/>
    </location>
</feature>